<dbReference type="InterPro" id="IPR054471">
    <property type="entry name" value="GPIID_WHD"/>
</dbReference>
<protein>
    <recommendedName>
        <fullName evidence="7">NACHT domain-containing protein</fullName>
    </recommendedName>
</protein>
<reference evidence="5" key="1">
    <citation type="submission" date="2021-03" db="EMBL/GenBank/DDBJ databases">
        <title>Comparative genomics and phylogenomic investigation of the class Geoglossomycetes provide insights into ecological specialization and systematics.</title>
        <authorList>
            <person name="Melie T."/>
            <person name="Pirro S."/>
            <person name="Miller A.N."/>
            <person name="Quandt A."/>
        </authorList>
    </citation>
    <scope>NUCLEOTIDE SEQUENCE</scope>
    <source>
        <strain evidence="5">CAQ_001_2017</strain>
    </source>
</reference>
<dbReference type="Gene3D" id="3.40.50.300">
    <property type="entry name" value="P-loop containing nucleotide triphosphate hydrolases"/>
    <property type="match status" value="1"/>
</dbReference>
<feature type="repeat" description="ANK" evidence="2">
    <location>
        <begin position="582"/>
        <end position="614"/>
    </location>
</feature>
<feature type="repeat" description="ANK" evidence="2">
    <location>
        <begin position="516"/>
        <end position="548"/>
    </location>
</feature>
<dbReference type="Proteomes" id="UP000750711">
    <property type="component" value="Unassembled WGS sequence"/>
</dbReference>
<dbReference type="SUPFAM" id="SSF48403">
    <property type="entry name" value="Ankyrin repeat"/>
    <property type="match status" value="1"/>
</dbReference>
<dbReference type="SUPFAM" id="SSF52540">
    <property type="entry name" value="P-loop containing nucleoside triphosphate hydrolases"/>
    <property type="match status" value="1"/>
</dbReference>
<dbReference type="Gene3D" id="1.25.40.20">
    <property type="entry name" value="Ankyrin repeat-containing domain"/>
    <property type="match status" value="3"/>
</dbReference>
<dbReference type="PANTHER" id="PTHR10039">
    <property type="entry name" value="AMELOGENIN"/>
    <property type="match status" value="1"/>
</dbReference>
<comment type="caution">
    <text evidence="5">The sequence shown here is derived from an EMBL/GenBank/DDBJ whole genome shotgun (WGS) entry which is preliminary data.</text>
</comment>
<accession>A0A9P8LDX5</accession>
<dbReference type="InterPro" id="IPR036770">
    <property type="entry name" value="Ankyrin_rpt-contain_sf"/>
</dbReference>
<evidence type="ECO:0000313" key="6">
    <source>
        <dbReference type="Proteomes" id="UP000750711"/>
    </source>
</evidence>
<evidence type="ECO:0000313" key="5">
    <source>
        <dbReference type="EMBL" id="KAH0562181.1"/>
    </source>
</evidence>
<feature type="repeat" description="ANK" evidence="2">
    <location>
        <begin position="615"/>
        <end position="647"/>
    </location>
</feature>
<dbReference type="InterPro" id="IPR027417">
    <property type="entry name" value="P-loop_NTPase"/>
</dbReference>
<feature type="repeat" description="ANK" evidence="2">
    <location>
        <begin position="780"/>
        <end position="812"/>
    </location>
</feature>
<evidence type="ECO:0008006" key="7">
    <source>
        <dbReference type="Google" id="ProtNLM"/>
    </source>
</evidence>
<dbReference type="Pfam" id="PF22939">
    <property type="entry name" value="WHD_GPIID"/>
    <property type="match status" value="1"/>
</dbReference>
<dbReference type="PRINTS" id="PR01415">
    <property type="entry name" value="ANKYRIN"/>
</dbReference>
<feature type="domain" description="Nephrocystin 3-like N-terminal" evidence="4">
    <location>
        <begin position="14"/>
        <end position="190"/>
    </location>
</feature>
<dbReference type="InterPro" id="IPR056884">
    <property type="entry name" value="NPHP3-like_N"/>
</dbReference>
<gene>
    <name evidence="5" type="ORF">GP486_003125</name>
</gene>
<evidence type="ECO:0000256" key="1">
    <source>
        <dbReference type="ARBA" id="ARBA00022737"/>
    </source>
</evidence>
<organism evidence="5 6">
    <name type="scientific">Trichoglossum hirsutum</name>
    <dbReference type="NCBI Taxonomy" id="265104"/>
    <lineage>
        <taxon>Eukaryota</taxon>
        <taxon>Fungi</taxon>
        <taxon>Dikarya</taxon>
        <taxon>Ascomycota</taxon>
        <taxon>Pezizomycotina</taxon>
        <taxon>Geoglossomycetes</taxon>
        <taxon>Geoglossales</taxon>
        <taxon>Geoglossaceae</taxon>
        <taxon>Trichoglossum</taxon>
    </lineage>
</organism>
<sequence>MTHRKQEADDAHPDTCRWILQHHSYKTWMSREHGLLWIKGKPGAGKSTLMAFIYKNFEASPSCGLHLRLNFFFHGRGITLQKTPIGMFRSLLHQLYTQIPAVREPVRDAFKEKDYAGEAGKAWEWQLKELQDLFFDAVVGASKLRRITIFVDALDEAGAEVANELAYYFHRLNDSSNEAKGTTRICISCRHYPIVARIPGLEVLVEGNNRGDILTYVQREIRFKAQFGQAIPEASPWRKLEDDIVDKALGVFQWVRLIVPLIIRYHLEGESLPYIRQKLEELPRELGDVYEHILKNVVDARNRARALHLMQWICLAERPLSVTELRYAMSCDDIRLPQGSCRDSRDFVEEDARMERLITTLSGGLAEVNHYWDRTTVQFVHQSVNDFLLYNGLEFLLLVSNHNPAQGTTHLGAPAAEDVIGQSQDRLCRACVNYLRLGEVVYENRMRREELLSELPFIDYATKCWFLHAEKAESRGISQQDLVQWFESPYRQAIQKWANIFHRIDPRDFSHRLPAPGSTLLHIASDSNLQTTVRILLERDGQVEAADYRRNRALHYAARRGHSGLANMLLDAGAKIGAKNVDGCTALERAAANGHEEVVGLLLSRGADVNESTGDSGSALQGAALKGSRKLVRILLDSGAEVNAQGGDYGNALQAASSRGNEAVVQLLLEKGADVNAQGGHYGNALQAASSGGNKAVVQLLLEKGADVNAQGGEYGNALYAASWKGHRAVVQLLLETGANANAQGGRYGNALQVASVLGDRAVVQLLLEAGVDVNAQGGEHGNALQAASLRGHGEVVQLLIEAGADVHTQGGEYGNVPQAAFSQGNAVEQ</sequence>
<evidence type="ECO:0000256" key="2">
    <source>
        <dbReference type="PROSITE-ProRule" id="PRU00023"/>
    </source>
</evidence>
<feature type="repeat" description="ANK" evidence="2">
    <location>
        <begin position="648"/>
        <end position="680"/>
    </location>
</feature>
<evidence type="ECO:0000259" key="3">
    <source>
        <dbReference type="Pfam" id="PF22939"/>
    </source>
</evidence>
<dbReference type="SMART" id="SM00248">
    <property type="entry name" value="ANK"/>
    <property type="match status" value="9"/>
</dbReference>
<feature type="repeat" description="ANK" evidence="2">
    <location>
        <begin position="747"/>
        <end position="779"/>
    </location>
</feature>
<dbReference type="PANTHER" id="PTHR10039:SF5">
    <property type="entry name" value="NACHT DOMAIN-CONTAINING PROTEIN"/>
    <property type="match status" value="1"/>
</dbReference>
<feature type="repeat" description="ANK" evidence="2">
    <location>
        <begin position="549"/>
        <end position="581"/>
    </location>
</feature>
<feature type="domain" description="GPI inositol-deacylase winged helix" evidence="3">
    <location>
        <begin position="299"/>
        <end position="394"/>
    </location>
</feature>
<name>A0A9P8LDX5_9PEZI</name>
<evidence type="ECO:0000259" key="4">
    <source>
        <dbReference type="Pfam" id="PF24883"/>
    </source>
</evidence>
<keyword evidence="6" id="KW-1185">Reference proteome</keyword>
<dbReference type="AlphaFoldDB" id="A0A9P8LDX5"/>
<dbReference type="PROSITE" id="PS50297">
    <property type="entry name" value="ANK_REP_REGION"/>
    <property type="match status" value="7"/>
</dbReference>
<dbReference type="InterPro" id="IPR002110">
    <property type="entry name" value="Ankyrin_rpt"/>
</dbReference>
<dbReference type="PROSITE" id="PS50088">
    <property type="entry name" value="ANK_REPEAT"/>
    <property type="match status" value="9"/>
</dbReference>
<keyword evidence="1" id="KW-0677">Repeat</keyword>
<dbReference type="Pfam" id="PF12796">
    <property type="entry name" value="Ank_2"/>
    <property type="match status" value="3"/>
</dbReference>
<dbReference type="Pfam" id="PF24883">
    <property type="entry name" value="NPHP3_N"/>
    <property type="match status" value="1"/>
</dbReference>
<proteinExistence type="predicted"/>
<keyword evidence="2" id="KW-0040">ANK repeat</keyword>
<dbReference type="EMBL" id="JAGHQM010000396">
    <property type="protein sequence ID" value="KAH0562181.1"/>
    <property type="molecule type" value="Genomic_DNA"/>
</dbReference>
<feature type="repeat" description="ANK" evidence="2">
    <location>
        <begin position="681"/>
        <end position="713"/>
    </location>
</feature>
<feature type="repeat" description="ANK" evidence="2">
    <location>
        <begin position="714"/>
        <end position="746"/>
    </location>
</feature>